<evidence type="ECO:0000313" key="5">
    <source>
        <dbReference type="EMBL" id="WMW63966.1"/>
    </source>
</evidence>
<dbReference type="InterPro" id="IPR035938">
    <property type="entry name" value="Hemerythrin-like_sf"/>
</dbReference>
<dbReference type="InterPro" id="IPR012312">
    <property type="entry name" value="Hemerythrin-like"/>
</dbReference>
<organism evidence="5 6">
    <name type="scientific">Nitratidesulfovibrio liaohensis</name>
    <dbReference type="NCBI Taxonomy" id="2604158"/>
    <lineage>
        <taxon>Bacteria</taxon>
        <taxon>Pseudomonadati</taxon>
        <taxon>Thermodesulfobacteriota</taxon>
        <taxon>Desulfovibrionia</taxon>
        <taxon>Desulfovibrionales</taxon>
        <taxon>Desulfovibrionaceae</taxon>
        <taxon>Nitratidesulfovibrio</taxon>
    </lineage>
</organism>
<dbReference type="PANTHER" id="PTHR37164">
    <property type="entry name" value="BACTERIOHEMERYTHRIN"/>
    <property type="match status" value="1"/>
</dbReference>
<evidence type="ECO:0000256" key="3">
    <source>
        <dbReference type="ARBA" id="ARBA00023004"/>
    </source>
</evidence>
<dbReference type="Pfam" id="PF01814">
    <property type="entry name" value="Hemerythrin"/>
    <property type="match status" value="1"/>
</dbReference>
<accession>A0ABY9QWS0</accession>
<evidence type="ECO:0000259" key="4">
    <source>
        <dbReference type="Pfam" id="PF01814"/>
    </source>
</evidence>
<sequence length="212" mass="23703">MAAGKAGERNTAVMTDFAPYEPGRSVDEVNRIAGQTAEAMGRFTGTRNDIFARVQEMFSMVEVICAGEDGVALMADASDETLIRWTDELSNLPSIDAQHKKLVVYINAVHRAARTSDMAAVLEVFGQPKAYTVQRFGYEERLFDLRGNPEGAQHKDVHHRFAQRVLEWEKQAAGGNPTVVMEILRGLVDWLVSHTMKVDKRYEAFTRERGVA</sequence>
<dbReference type="SUPFAM" id="SSF47188">
    <property type="entry name" value="Hemerythrin-like"/>
    <property type="match status" value="1"/>
</dbReference>
<dbReference type="Gene3D" id="1.20.120.50">
    <property type="entry name" value="Hemerythrin-like"/>
    <property type="match status" value="1"/>
</dbReference>
<dbReference type="InterPro" id="IPR050669">
    <property type="entry name" value="Hemerythrin"/>
</dbReference>
<dbReference type="InterPro" id="IPR012827">
    <property type="entry name" value="Hemerythrin_metal-bd"/>
</dbReference>
<evidence type="ECO:0000313" key="6">
    <source>
        <dbReference type="Proteomes" id="UP001180616"/>
    </source>
</evidence>
<dbReference type="PANTHER" id="PTHR37164:SF1">
    <property type="entry name" value="BACTERIOHEMERYTHRIN"/>
    <property type="match status" value="1"/>
</dbReference>
<dbReference type="NCBIfam" id="TIGR02481">
    <property type="entry name" value="hemeryth_dom"/>
    <property type="match status" value="1"/>
</dbReference>
<proteinExistence type="inferred from homology"/>
<evidence type="ECO:0000256" key="1">
    <source>
        <dbReference type="ARBA" id="ARBA00010587"/>
    </source>
</evidence>
<reference evidence="5" key="1">
    <citation type="submission" date="2023-09" db="EMBL/GenBank/DDBJ databases">
        <authorList>
            <consortium name="CW5 consortium"/>
            <person name="Lu C.-W."/>
        </authorList>
    </citation>
    <scope>NUCLEOTIDE SEQUENCE</scope>
    <source>
        <strain evidence="5">KPS</strain>
    </source>
</reference>
<keyword evidence="2" id="KW-0479">Metal-binding</keyword>
<dbReference type="Proteomes" id="UP001180616">
    <property type="component" value="Chromosome"/>
</dbReference>
<dbReference type="RefSeq" id="WP_309540090.1">
    <property type="nucleotide sequence ID" value="NZ_CP133659.1"/>
</dbReference>
<comment type="similarity">
    <text evidence="1">Belongs to the hemerythrin family.</text>
</comment>
<name>A0ABY9QWS0_9BACT</name>
<keyword evidence="6" id="KW-1185">Reference proteome</keyword>
<dbReference type="EMBL" id="CP133659">
    <property type="protein sequence ID" value="WMW63966.1"/>
    <property type="molecule type" value="Genomic_DNA"/>
</dbReference>
<evidence type="ECO:0000256" key="2">
    <source>
        <dbReference type="ARBA" id="ARBA00022723"/>
    </source>
</evidence>
<gene>
    <name evidence="5" type="ORF">KPS_001939</name>
</gene>
<feature type="domain" description="Hemerythrin-like" evidence="4">
    <location>
        <begin position="95"/>
        <end position="202"/>
    </location>
</feature>
<protein>
    <submittedName>
        <fullName evidence="5">Bacteriohemerythrin</fullName>
    </submittedName>
</protein>
<dbReference type="NCBIfam" id="NF033749">
    <property type="entry name" value="bact_hemeryth"/>
    <property type="match status" value="1"/>
</dbReference>
<dbReference type="CDD" id="cd12107">
    <property type="entry name" value="Hemerythrin"/>
    <property type="match status" value="1"/>
</dbReference>
<keyword evidence="3" id="KW-0408">Iron</keyword>